<dbReference type="OrthoDB" id="10263316at2759"/>
<sequence length="845" mass="95964">MSSRLSTKPSRKDRPRSSDKLKAGRKRDGTPEKPVSPNQSQSQMEEDIVPVSKKILDGEDIRALAIDHQELAKIRATKQLSAGYSKEIVSNKVTVRKLQPQAESDKPRTKNILIAKPAPPNASLKQEDFTGFVGPRFNNDGGIIPHSILGKVEDFKLEAVKHGHFETKIDSIPIRPKTPSLKYEKKQKNEPKPRDPFLDENNALVNWQLKMIERKKQQGFISKLLEKPVSSLVMNHGDDYRKVQEDRYLIERSIPAVDYGRGYRIGSEFWNQQERIGDDISGIHMTLTETERGYPPPIEHVGQPAAVKMEMGAKLDSSRPGTPVSYPWHQSKYLKERRQQLNKVMQNLDPYIPELNKLQIIGRSNPYELQMDKPSCENKIPETTGLNPDVNPASLDNDVNDKGHTLGPSLQFDNFMAAWSGDSHSNKGLVAHGARVTFEVYAGERITSYLNLVNKGTTTVYYDWKKIPKINPFEGCASPKVQHFYFNTSSGVLLPGESLKFPFVFKSPNAGIFSETWQLDTRPVLCGGAVLQVTLRGIALQEDKNKRQRYQIEQDLFTKQAVLTAQRILDELIDGIRTPERPCSPVDAYITQEELFQQHNKGMHYSNEIVNQLSQLYLEQFDDDDKENHSWDLSIHSMKQDFLALEDETKREDLLTKMNAAVTCLYFPPLSPIQQEMYRVGYQLLIEAADNIVTLSSVIRDHLGLPTKDVEMPDTDQILGSNDNLRGGEIKKKKKEHKEEEVKKDGKKDNKKGKKEEKERDRPKSKGGKTKSRSATSPPATREPKRGAEKKQIHAPVRSLTPPSESGDPHLDAKYRNKMYIQVYGLLSSTIDKMTELFHDIQPRE</sequence>
<dbReference type="GeneID" id="119741645"/>
<feature type="compositionally biased region" description="Basic and acidic residues" evidence="1">
    <location>
        <begin position="782"/>
        <end position="792"/>
    </location>
</feature>
<dbReference type="PANTHER" id="PTHR48421">
    <property type="entry name" value="MYCBP-ASSOCIATED PROTEIN"/>
    <property type="match status" value="1"/>
</dbReference>
<evidence type="ECO:0000256" key="1">
    <source>
        <dbReference type="SAM" id="MobiDB-lite"/>
    </source>
</evidence>
<dbReference type="EnsemblMetazoa" id="XM_038217479.1">
    <property type="protein sequence ID" value="XP_038073407.1"/>
    <property type="gene ID" value="LOC119741645"/>
</dbReference>
<accession>A0A914BD98</accession>
<organism evidence="2 3">
    <name type="scientific">Patiria miniata</name>
    <name type="common">Bat star</name>
    <name type="synonym">Asterina miniata</name>
    <dbReference type="NCBI Taxonomy" id="46514"/>
    <lineage>
        <taxon>Eukaryota</taxon>
        <taxon>Metazoa</taxon>
        <taxon>Echinodermata</taxon>
        <taxon>Eleutherozoa</taxon>
        <taxon>Asterozoa</taxon>
        <taxon>Asteroidea</taxon>
        <taxon>Valvatacea</taxon>
        <taxon>Valvatida</taxon>
        <taxon>Asterinidae</taxon>
        <taxon>Patiria</taxon>
    </lineage>
</organism>
<dbReference type="PANTHER" id="PTHR48421:SF1">
    <property type="entry name" value="MYCBP-ASSOCIATED PROTEIN"/>
    <property type="match status" value="1"/>
</dbReference>
<dbReference type="RefSeq" id="XP_038073407.1">
    <property type="nucleotide sequence ID" value="XM_038217479.1"/>
</dbReference>
<feature type="region of interest" description="Disordered" evidence="1">
    <location>
        <begin position="176"/>
        <end position="198"/>
    </location>
</feature>
<feature type="compositionally biased region" description="Basic and acidic residues" evidence="1">
    <location>
        <begin position="10"/>
        <end position="31"/>
    </location>
</feature>
<name>A0A914BD98_PATMI</name>
<dbReference type="Proteomes" id="UP000887568">
    <property type="component" value="Unplaced"/>
</dbReference>
<keyword evidence="3" id="KW-1185">Reference proteome</keyword>
<dbReference type="InterPro" id="IPR013783">
    <property type="entry name" value="Ig-like_fold"/>
</dbReference>
<evidence type="ECO:0000313" key="3">
    <source>
        <dbReference type="Proteomes" id="UP000887568"/>
    </source>
</evidence>
<reference evidence="2" key="1">
    <citation type="submission" date="2022-11" db="UniProtKB">
        <authorList>
            <consortium name="EnsemblMetazoa"/>
        </authorList>
    </citation>
    <scope>IDENTIFICATION</scope>
</reference>
<dbReference type="InterPro" id="IPR032707">
    <property type="entry name" value="MYCBPAP"/>
</dbReference>
<proteinExistence type="predicted"/>
<feature type="region of interest" description="Disordered" evidence="1">
    <location>
        <begin position="706"/>
        <end position="812"/>
    </location>
</feature>
<feature type="compositionally biased region" description="Basic and acidic residues" evidence="1">
    <location>
        <begin position="182"/>
        <end position="197"/>
    </location>
</feature>
<dbReference type="AlphaFoldDB" id="A0A914BD98"/>
<dbReference type="Pfam" id="PF14646">
    <property type="entry name" value="MYCBPAP"/>
    <property type="match status" value="1"/>
</dbReference>
<evidence type="ECO:0008006" key="4">
    <source>
        <dbReference type="Google" id="ProtNLM"/>
    </source>
</evidence>
<dbReference type="OMA" id="RESWEFR"/>
<dbReference type="Gene3D" id="2.60.40.10">
    <property type="entry name" value="Immunoglobulins"/>
    <property type="match status" value="1"/>
</dbReference>
<evidence type="ECO:0000313" key="2">
    <source>
        <dbReference type="EnsemblMetazoa" id="XP_038073407.1"/>
    </source>
</evidence>
<feature type="region of interest" description="Disordered" evidence="1">
    <location>
        <begin position="1"/>
        <end position="51"/>
    </location>
</feature>
<feature type="compositionally biased region" description="Basic and acidic residues" evidence="1">
    <location>
        <begin position="737"/>
        <end position="764"/>
    </location>
</feature>
<protein>
    <recommendedName>
        <fullName evidence="4">MYCBP-associated protein</fullName>
    </recommendedName>
</protein>